<feature type="compositionally biased region" description="Low complexity" evidence="1">
    <location>
        <begin position="126"/>
        <end position="135"/>
    </location>
</feature>
<evidence type="ECO:0000256" key="1">
    <source>
        <dbReference type="SAM" id="MobiDB-lite"/>
    </source>
</evidence>
<feature type="compositionally biased region" description="Basic residues" evidence="1">
    <location>
        <begin position="375"/>
        <end position="388"/>
    </location>
</feature>
<feature type="compositionally biased region" description="Basic residues" evidence="1">
    <location>
        <begin position="71"/>
        <end position="94"/>
    </location>
</feature>
<dbReference type="EMBL" id="CM022225">
    <property type="protein sequence ID" value="KAF7075571.1"/>
    <property type="molecule type" value="Genomic_DNA"/>
</dbReference>
<organism evidence="2">
    <name type="scientific">Triticum aestivum</name>
    <name type="common">Wheat</name>
    <dbReference type="NCBI Taxonomy" id="4565"/>
    <lineage>
        <taxon>Eukaryota</taxon>
        <taxon>Viridiplantae</taxon>
        <taxon>Streptophyta</taxon>
        <taxon>Embryophyta</taxon>
        <taxon>Tracheophyta</taxon>
        <taxon>Spermatophyta</taxon>
        <taxon>Magnoliopsida</taxon>
        <taxon>Liliopsida</taxon>
        <taxon>Poales</taxon>
        <taxon>Poaceae</taxon>
        <taxon>BOP clade</taxon>
        <taxon>Pooideae</taxon>
        <taxon>Triticodae</taxon>
        <taxon>Triticeae</taxon>
        <taxon>Triticinae</taxon>
        <taxon>Triticum</taxon>
    </lineage>
</organism>
<feature type="non-terminal residue" evidence="2">
    <location>
        <position position="499"/>
    </location>
</feature>
<dbReference type="AlphaFoldDB" id="A0A9R1I2X7"/>
<feature type="region of interest" description="Disordered" evidence="1">
    <location>
        <begin position="54"/>
        <end position="178"/>
    </location>
</feature>
<feature type="compositionally biased region" description="Basic residues" evidence="1">
    <location>
        <begin position="324"/>
        <end position="333"/>
    </location>
</feature>
<evidence type="ECO:0000313" key="2">
    <source>
        <dbReference type="EMBL" id="KAF7075571.1"/>
    </source>
</evidence>
<feature type="compositionally biased region" description="Basic residues" evidence="1">
    <location>
        <begin position="282"/>
        <end position="315"/>
    </location>
</feature>
<feature type="non-terminal residue" evidence="2">
    <location>
        <position position="1"/>
    </location>
</feature>
<feature type="compositionally biased region" description="Basic residues" evidence="1">
    <location>
        <begin position="107"/>
        <end position="125"/>
    </location>
</feature>
<feature type="compositionally biased region" description="Basic residues" evidence="1">
    <location>
        <begin position="400"/>
        <end position="409"/>
    </location>
</feature>
<feature type="compositionally biased region" description="Basic and acidic residues" evidence="1">
    <location>
        <begin position="255"/>
        <end position="271"/>
    </location>
</feature>
<feature type="compositionally biased region" description="Basic and acidic residues" evidence="1">
    <location>
        <begin position="334"/>
        <end position="344"/>
    </location>
</feature>
<feature type="compositionally biased region" description="Basic residues" evidence="1">
    <location>
        <begin position="136"/>
        <end position="152"/>
    </location>
</feature>
<gene>
    <name evidence="2" type="ORF">CFC21_080336</name>
</gene>
<comment type="caution">
    <text evidence="2">The sequence shown here is derived from an EMBL/GenBank/DDBJ whole genome shotgun (WGS) entry which is preliminary data.</text>
</comment>
<protein>
    <submittedName>
        <fullName evidence="2">Uncharacterized protein</fullName>
    </submittedName>
</protein>
<sequence>GAVMVRAVRRPGIPCLLRVRGGARRGALPRPPVAVVQLPRLPLVPHGVVGAGLHQPRRLVRTPAPLLPDRHRGRPRPRLHHHRQPGQRRAHAPHPLRQLPQGEALRRCPRRPPRRRHLQRRRRRLAPPAQDGQPRARQRRGALLRVRHRRRGSGGAPPATARRRRRQWQGGRPPGRVPALRFRHHLQDLLRTRPGLPRARHAHVQARRRVRHRLAAIRHARRGGVAPGVEGKAAAERRLREGAQEVHPPRRRARGGHDKAAPEAGRRREPRPPVPVHGLGGARHRRRRQVPPRHRGQLPPRRTRHGVLRAHHHLHAPLQEPRGGGRRARGGRRRREDKDSVEDHVRAAQVPPLHPRGAAREHAAVPAGAVRLQVLRRRRRAPGRHVRDRRGSRDVPPLRHGAHAPHLGRRLREVPAGAVADGPRRDVRAGEPVQVPGIPGWAPRVPRQGARRDGDEGGERGRGEAVRRGGGWAQGRRAQVRAWSDGVHQRRAPGEGQAR</sequence>
<feature type="compositionally biased region" description="Basic and acidic residues" evidence="1">
    <location>
        <begin position="233"/>
        <end position="248"/>
    </location>
</feature>
<reference evidence="2" key="1">
    <citation type="journal article" date="2017" name="Gigascience">
        <title>The first near-complete assembly of the hexaploid bread wheat genome, Triticum aestivum.</title>
        <authorList>
            <person name="Zimin A.V."/>
            <person name="Puiu D."/>
            <person name="Hall R."/>
            <person name="Kingan S."/>
            <person name="Clavijo B.J."/>
            <person name="Salzberg S.L."/>
        </authorList>
    </citation>
    <scope>NUCLEOTIDE SEQUENCE</scope>
    <source>
        <tissue evidence="2">Leaf</tissue>
    </source>
</reference>
<feature type="region of interest" description="Disordered" evidence="1">
    <location>
        <begin position="375"/>
        <end position="499"/>
    </location>
</feature>
<feature type="compositionally biased region" description="Low complexity" evidence="1">
    <location>
        <begin position="474"/>
        <end position="483"/>
    </location>
</feature>
<name>A0A9R1I2X7_WHEAT</name>
<reference evidence="2" key="2">
    <citation type="submission" date="2020-03" db="EMBL/GenBank/DDBJ databases">
        <title>The second near-complete assembly of the hexaploid bread wheat (Triticum aestivum) genome.</title>
        <authorList>
            <person name="Zimin A.V."/>
            <person name="Puiu D."/>
            <person name="Shumante A."/>
            <person name="Alonge M."/>
            <person name="Salzberg S.L."/>
        </authorList>
    </citation>
    <scope>NUCLEOTIDE SEQUENCE</scope>
    <source>
        <tissue evidence="2">Leaf</tissue>
    </source>
</reference>
<proteinExistence type="predicted"/>
<accession>A0A9R1I2X7</accession>
<dbReference type="Proteomes" id="UP000815260">
    <property type="component" value="Chromosome 5D"/>
</dbReference>
<feature type="region of interest" description="Disordered" evidence="1">
    <location>
        <begin position="223"/>
        <end position="344"/>
    </location>
</feature>
<feature type="compositionally biased region" description="Basic and acidic residues" evidence="1">
    <location>
        <begin position="450"/>
        <end position="467"/>
    </location>
</feature>